<evidence type="ECO:0000256" key="2">
    <source>
        <dbReference type="SAM" id="SignalP"/>
    </source>
</evidence>
<feature type="region of interest" description="Disordered" evidence="1">
    <location>
        <begin position="32"/>
        <end position="63"/>
    </location>
</feature>
<accession>A0ABW8TBN1</accession>
<dbReference type="EMBL" id="JBJIAA010000001">
    <property type="protein sequence ID" value="MFL0249112.1"/>
    <property type="molecule type" value="Genomic_DNA"/>
</dbReference>
<keyword evidence="4" id="KW-1185">Reference proteome</keyword>
<dbReference type="RefSeq" id="WP_406785786.1">
    <property type="nucleotide sequence ID" value="NZ_JBJIAA010000001.1"/>
</dbReference>
<reference evidence="3 4" key="1">
    <citation type="submission" date="2024-11" db="EMBL/GenBank/DDBJ databases">
        <authorList>
            <person name="Heng Y.C."/>
            <person name="Lim A.C.H."/>
            <person name="Lee J.K.Y."/>
            <person name="Kittelmann S."/>
        </authorList>
    </citation>
    <scope>NUCLEOTIDE SEQUENCE [LARGE SCALE GENOMIC DNA]</scope>
    <source>
        <strain evidence="3 4">WILCCON 0114</strain>
    </source>
</reference>
<proteinExistence type="predicted"/>
<gene>
    <name evidence="3" type="ORF">ACJDT4_01645</name>
</gene>
<name>A0ABW8TBN1_9CLOT</name>
<comment type="caution">
    <text evidence="3">The sequence shown here is derived from an EMBL/GenBank/DDBJ whole genome shotgun (WGS) entry which is preliminary data.</text>
</comment>
<evidence type="ECO:0000256" key="1">
    <source>
        <dbReference type="SAM" id="MobiDB-lite"/>
    </source>
</evidence>
<dbReference type="Proteomes" id="UP001623592">
    <property type="component" value="Unassembled WGS sequence"/>
</dbReference>
<feature type="compositionally biased region" description="Low complexity" evidence="1">
    <location>
        <begin position="37"/>
        <end position="63"/>
    </location>
</feature>
<keyword evidence="2" id="KW-0732">Signal</keyword>
<feature type="signal peptide" evidence="2">
    <location>
        <begin position="1"/>
        <end position="24"/>
    </location>
</feature>
<feature type="chain" id="PRO_5046167126" description="Lipoprotein" evidence="2">
    <location>
        <begin position="25"/>
        <end position="218"/>
    </location>
</feature>
<protein>
    <recommendedName>
        <fullName evidence="5">Lipoprotein</fullName>
    </recommendedName>
</protein>
<organism evidence="3 4">
    <name type="scientific">Clostridium neuense</name>
    <dbReference type="NCBI Taxonomy" id="1728934"/>
    <lineage>
        <taxon>Bacteria</taxon>
        <taxon>Bacillati</taxon>
        <taxon>Bacillota</taxon>
        <taxon>Clostridia</taxon>
        <taxon>Eubacteriales</taxon>
        <taxon>Clostridiaceae</taxon>
        <taxon>Clostridium</taxon>
    </lineage>
</organism>
<evidence type="ECO:0000313" key="3">
    <source>
        <dbReference type="EMBL" id="MFL0249112.1"/>
    </source>
</evidence>
<evidence type="ECO:0000313" key="4">
    <source>
        <dbReference type="Proteomes" id="UP001623592"/>
    </source>
</evidence>
<sequence>MKKKTKVILCVVVVLALIASIVAAVGFNNSNNDKGKSASVNNVNKSTKNSKANGNNNDNLKSNKNVKDVKRTENGDTITVTIKGKDSASVTELKALALNTANDLKKQNPNKKVNVKAEFKNEEVEDVNLGSKADDSKIYFETKPMYDPILKCIRFKLHNLNNVNKVQVLLDGKEIKLSSNQVLKANNDVFAVKNIDQNFKTGKIILQDKSGNKLEANF</sequence>
<evidence type="ECO:0008006" key="5">
    <source>
        <dbReference type="Google" id="ProtNLM"/>
    </source>
</evidence>